<dbReference type="NCBIfam" id="TIGR00395">
    <property type="entry name" value="leuS_arch"/>
    <property type="match status" value="1"/>
</dbReference>
<dbReference type="EC" id="6.1.1.4" evidence="2"/>
<evidence type="ECO:0000256" key="9">
    <source>
        <dbReference type="ARBA" id="ARBA00047469"/>
    </source>
</evidence>
<dbReference type="FunFam" id="3.90.740.10:FF:000001">
    <property type="entry name" value="Leucine--tRNA ligase, cytoplasmic"/>
    <property type="match status" value="1"/>
</dbReference>
<organism evidence="13 14">
    <name type="scientific">Paraphaeosphaeria minitans</name>
    <dbReference type="NCBI Taxonomy" id="565426"/>
    <lineage>
        <taxon>Eukaryota</taxon>
        <taxon>Fungi</taxon>
        <taxon>Dikarya</taxon>
        <taxon>Ascomycota</taxon>
        <taxon>Pezizomycotina</taxon>
        <taxon>Dothideomycetes</taxon>
        <taxon>Pleosporomycetidae</taxon>
        <taxon>Pleosporales</taxon>
        <taxon>Massarineae</taxon>
        <taxon>Didymosphaeriaceae</taxon>
        <taxon>Paraphaeosphaeria</taxon>
    </lineage>
</organism>
<keyword evidence="4" id="KW-0547">Nucleotide-binding</keyword>
<dbReference type="InterPro" id="IPR009080">
    <property type="entry name" value="tRNAsynth_Ia_anticodon-bd"/>
</dbReference>
<feature type="compositionally biased region" description="Low complexity" evidence="10">
    <location>
        <begin position="391"/>
        <end position="405"/>
    </location>
</feature>
<evidence type="ECO:0000256" key="1">
    <source>
        <dbReference type="ARBA" id="ARBA00005594"/>
    </source>
</evidence>
<dbReference type="InterPro" id="IPR004493">
    <property type="entry name" value="Leu-tRNA-synth_Ia_arc/euk"/>
</dbReference>
<evidence type="ECO:0000256" key="2">
    <source>
        <dbReference type="ARBA" id="ARBA00013164"/>
    </source>
</evidence>
<dbReference type="SUPFAM" id="SSF47323">
    <property type="entry name" value="Anticodon-binding domain of a subclass of class I aminoacyl-tRNA synthetases"/>
    <property type="match status" value="1"/>
</dbReference>
<comment type="catalytic activity">
    <reaction evidence="9">
        <text>tRNA(Leu) + L-leucine + ATP = L-leucyl-tRNA(Leu) + AMP + diphosphate</text>
        <dbReference type="Rhea" id="RHEA:11688"/>
        <dbReference type="Rhea" id="RHEA-COMP:9613"/>
        <dbReference type="Rhea" id="RHEA-COMP:9622"/>
        <dbReference type="ChEBI" id="CHEBI:30616"/>
        <dbReference type="ChEBI" id="CHEBI:33019"/>
        <dbReference type="ChEBI" id="CHEBI:57427"/>
        <dbReference type="ChEBI" id="CHEBI:78442"/>
        <dbReference type="ChEBI" id="CHEBI:78494"/>
        <dbReference type="ChEBI" id="CHEBI:456215"/>
        <dbReference type="EC" id="6.1.1.4"/>
    </reaction>
</comment>
<evidence type="ECO:0000313" key="13">
    <source>
        <dbReference type="EMBL" id="KAF9737852.1"/>
    </source>
</evidence>
<evidence type="ECO:0000259" key="12">
    <source>
        <dbReference type="Pfam" id="PF08264"/>
    </source>
</evidence>
<gene>
    <name evidence="13" type="ORF">PMIN01_03135</name>
</gene>
<dbReference type="Gene3D" id="1.10.730.10">
    <property type="entry name" value="Isoleucyl-tRNA Synthetase, Domain 1"/>
    <property type="match status" value="1"/>
</dbReference>
<evidence type="ECO:0000256" key="4">
    <source>
        <dbReference type="ARBA" id="ARBA00022741"/>
    </source>
</evidence>
<dbReference type="OrthoDB" id="10249672at2759"/>
<keyword evidence="3" id="KW-0436">Ligase</keyword>
<feature type="domain" description="Methionyl/Valyl/Leucyl/Isoleucyl-tRNA synthetase anticodon-binding" evidence="12">
    <location>
        <begin position="1291"/>
        <end position="1400"/>
    </location>
</feature>
<dbReference type="InterPro" id="IPR014729">
    <property type="entry name" value="Rossmann-like_a/b/a_fold"/>
</dbReference>
<evidence type="ECO:0000313" key="14">
    <source>
        <dbReference type="Proteomes" id="UP000756921"/>
    </source>
</evidence>
<keyword evidence="6" id="KW-0648">Protein biosynthesis</keyword>
<sequence>MTQGIQWRLRAGLGTRLDQKLIQYSAPVTIRTIPTWWDPSLTPDDRQWVQDLVNRHREHSLVYAWDTGCERLIESTWGCSIWTHVQVVKGRHGNAQDEWATFKLWVWLSGTTRLRHWCSVHLRTSGWETLVLAGSRGKHSPAGYQGSVGIKGVAFQMVLGASLTYTQTSPSSGREGGNVLGGWGCPIGCHPARTPSSRGMCPHPIPDPPHSLPQSLEGLLAGPRVHGVVCVVVEEDAVDDDKADEIPLDDLGPLLPLGLDGLEAQATLELALEAELLLLGEDAQVGRPLLLCLEAIRGEVEGRQIRLGGLSEQAREQLEHCGEARRVESICTPARTVLRLPPTSSALVFALPPPPTATSLSSILTAPTLLPHLSTLDSRLLILDNRSSTLDTRSSTLDTRSSTLDNRSSTLDSSSTMAEAAAPADPPNTAVKATLSALDPELSSSNTLKIENTEKRDALIKEEKKYQQQWADSHVFEPEAPSIDEEPFDTTTPDQLHEKYPKWLGNFAFPYMNGTLHAGHGFTASKIEFTAGFSRMQGKRTLFPLGYHLTGMPIKACSDKLVREVEMFGKTFERCPVDDVVEEGPTEGAVPPAPTQSETRTDLSKFSAKKGKAASKAVKAKYQFQIMLAQGIPLEEIHKFADPYHWIEYFPPLAKRDLTSFGARMDWRRQFTTTDANAYFDSFVRWQMRKLKDMGKIIFAKRYTVYSPKDGQACLDHDRASGEGVTVQEYTALKMKVKEWSEIAQKELDGKLPADANVFFVPATLRPETMYGQTSCFVGPTLKYGVFQCGSEYFVCSPRAARNMAYQGIFPEWGVFPQVATLLGQELVGTIVNAPFSVITEGVRILPMETVKDTKGTAVVTCVPSDSPDDYITSLDLAKKAEYYGIQKEWVHFDDILPIISTPSFGDLTAKHLVETLKIQSPKDAKKLEEAKEKAYKEGFYKGTMIYGDFKGKKVEDAKNLVRKQLIEQGLAFGYGEPDGKVMSRSGDECTAALLDQWFMNYGTAENGGDGEWAAQVLQQIEDMELYYPEAKNAFQQVVNWLANWACARSYGLGTRLPWDESVMVESLSDSTIYQSYYSFAHLLHKDMFGKQVGPLGIKPEQMSDDVWDYVLGRRDRGDIPETSIPKKDIQTLRRHFDYWYPLDMRGSGKDLIQNHLTFNLYIHTALFPKENRPRSFRVNGHLMLNGEKMSKSTGNFLTIQGAVEKFGADATRVALADAGDGIEDANFEEAVANANILKLFELRKWCEEMVRDAIIVEDGHKYKEAIKVRIKNIDVVQRKSGSPRVLLDNLFDNELNSLVTETRKHYETTMYKSALKAAYYDFTAARDFYREATKAAGIGMHEDLAKRYIELQALLITPIAPHWSEYIWLEVLKKPSTIQNALYPTVPATDAGLTAAREFVRSTQSNITSAEGQAVKRLAKGKAALFDPKKDKKITIFSANSFPEWQKKYIDLLRKEYPNIDIKTISKSVDKAESKKAMPFINGLKRRLDNGESVDSVLNRQLPFDELVTLQAMVPGLKQTVQKCVAVEIVAVEEGGKAGTIINEDGSKGERKEELPLQAGSAEPGSPSFAFENVESLPVR</sequence>
<dbReference type="SUPFAM" id="SSF52374">
    <property type="entry name" value="Nucleotidylyl transferase"/>
    <property type="match status" value="1"/>
</dbReference>
<accession>A0A9P6GLB3</accession>
<dbReference type="GO" id="GO:0005524">
    <property type="term" value="F:ATP binding"/>
    <property type="evidence" value="ECO:0007669"/>
    <property type="project" value="UniProtKB-KW"/>
</dbReference>
<feature type="compositionally biased region" description="Basic and acidic residues" evidence="10">
    <location>
        <begin position="1546"/>
        <end position="1556"/>
    </location>
</feature>
<evidence type="ECO:0000256" key="8">
    <source>
        <dbReference type="ARBA" id="ARBA00030520"/>
    </source>
</evidence>
<dbReference type="PANTHER" id="PTHR45794">
    <property type="entry name" value="LEUCYL-TRNA SYNTHETASE"/>
    <property type="match status" value="1"/>
</dbReference>
<keyword evidence="14" id="KW-1185">Reference proteome</keyword>
<dbReference type="Proteomes" id="UP000756921">
    <property type="component" value="Unassembled WGS sequence"/>
</dbReference>
<evidence type="ECO:0000256" key="7">
    <source>
        <dbReference type="ARBA" id="ARBA00023146"/>
    </source>
</evidence>
<dbReference type="Gene3D" id="3.40.50.620">
    <property type="entry name" value="HUPs"/>
    <property type="match status" value="1"/>
</dbReference>
<protein>
    <recommendedName>
        <fullName evidence="2">leucine--tRNA ligase</fullName>
        <ecNumber evidence="2">6.1.1.4</ecNumber>
    </recommendedName>
    <alternativeName>
        <fullName evidence="8">Leucyl-tRNA synthetase</fullName>
    </alternativeName>
</protein>
<feature type="compositionally biased region" description="Polar residues" evidence="10">
    <location>
        <begin position="406"/>
        <end position="417"/>
    </location>
</feature>
<dbReference type="Pfam" id="PF08264">
    <property type="entry name" value="Anticodon_1"/>
    <property type="match status" value="1"/>
</dbReference>
<dbReference type="InterPro" id="IPR002300">
    <property type="entry name" value="aa-tRNA-synth_Ia"/>
</dbReference>
<dbReference type="EMBL" id="WJXW01000003">
    <property type="protein sequence ID" value="KAF9737852.1"/>
    <property type="molecule type" value="Genomic_DNA"/>
</dbReference>
<keyword evidence="5" id="KW-0067">ATP-binding</keyword>
<evidence type="ECO:0000259" key="11">
    <source>
        <dbReference type="Pfam" id="PF00133"/>
    </source>
</evidence>
<dbReference type="Gene3D" id="3.90.740.10">
    <property type="entry name" value="Valyl/Leucyl/Isoleucyl-tRNA synthetase, editing domain"/>
    <property type="match status" value="1"/>
</dbReference>
<feature type="region of interest" description="Disordered" evidence="10">
    <location>
        <begin position="583"/>
        <end position="605"/>
    </location>
</feature>
<proteinExistence type="inferred from homology"/>
<dbReference type="SUPFAM" id="SSF50677">
    <property type="entry name" value="ValRS/IleRS/LeuRS editing domain"/>
    <property type="match status" value="1"/>
</dbReference>
<dbReference type="Pfam" id="PF00133">
    <property type="entry name" value="tRNA-synt_1"/>
    <property type="match status" value="1"/>
</dbReference>
<dbReference type="GO" id="GO:0006429">
    <property type="term" value="P:leucyl-tRNA aminoacylation"/>
    <property type="evidence" value="ECO:0007669"/>
    <property type="project" value="InterPro"/>
</dbReference>
<keyword evidence="7" id="KW-0030">Aminoacyl-tRNA synthetase</keyword>
<evidence type="ECO:0000256" key="5">
    <source>
        <dbReference type="ARBA" id="ARBA00022840"/>
    </source>
</evidence>
<feature type="domain" description="Aminoacyl-tRNA synthetase class Ia" evidence="11">
    <location>
        <begin position="646"/>
        <end position="1228"/>
    </location>
</feature>
<feature type="region of interest" description="Disordered" evidence="10">
    <location>
        <begin position="391"/>
        <end position="428"/>
    </location>
</feature>
<comment type="caution">
    <text evidence="13">The sequence shown here is derived from an EMBL/GenBank/DDBJ whole genome shotgun (WGS) entry which is preliminary data.</text>
</comment>
<evidence type="ECO:0000256" key="3">
    <source>
        <dbReference type="ARBA" id="ARBA00022598"/>
    </source>
</evidence>
<dbReference type="InterPro" id="IPR013155">
    <property type="entry name" value="M/V/L/I-tRNA-synth_anticd-bd"/>
</dbReference>
<comment type="similarity">
    <text evidence="1">Belongs to the class-I aminoacyl-tRNA synthetase family.</text>
</comment>
<feature type="region of interest" description="Disordered" evidence="10">
    <location>
        <begin position="1541"/>
        <end position="1581"/>
    </location>
</feature>
<name>A0A9P6GLB3_9PLEO</name>
<dbReference type="GO" id="GO:0004823">
    <property type="term" value="F:leucine-tRNA ligase activity"/>
    <property type="evidence" value="ECO:0007669"/>
    <property type="project" value="UniProtKB-EC"/>
</dbReference>
<dbReference type="InterPro" id="IPR009008">
    <property type="entry name" value="Val/Leu/Ile-tRNA-synth_edit"/>
</dbReference>
<dbReference type="GO" id="GO:0002161">
    <property type="term" value="F:aminoacyl-tRNA deacylase activity"/>
    <property type="evidence" value="ECO:0007669"/>
    <property type="project" value="InterPro"/>
</dbReference>
<evidence type="ECO:0000256" key="6">
    <source>
        <dbReference type="ARBA" id="ARBA00022917"/>
    </source>
</evidence>
<dbReference type="PANTHER" id="PTHR45794:SF1">
    <property type="entry name" value="LEUCINE--TRNA LIGASE, CYTOPLASMIC"/>
    <property type="match status" value="1"/>
</dbReference>
<reference evidence="13" key="1">
    <citation type="journal article" date="2020" name="Mol. Plant Microbe Interact.">
        <title>Genome Sequence of the Biocontrol Agent Coniothyrium minitans strain Conio (IMI 134523).</title>
        <authorList>
            <person name="Patel D."/>
            <person name="Shittu T.A."/>
            <person name="Baroncelli R."/>
            <person name="Muthumeenakshi S."/>
            <person name="Osborne T.H."/>
            <person name="Janganan T.K."/>
            <person name="Sreenivasaprasad S."/>
        </authorList>
    </citation>
    <scope>NUCLEOTIDE SEQUENCE</scope>
    <source>
        <strain evidence="13">Conio</strain>
    </source>
</reference>
<evidence type="ECO:0000256" key="10">
    <source>
        <dbReference type="SAM" id="MobiDB-lite"/>
    </source>
</evidence>
<dbReference type="CDD" id="cd07959">
    <property type="entry name" value="Anticodon_Ia_Leu_AEc"/>
    <property type="match status" value="1"/>
</dbReference>